<gene>
    <name evidence="1" type="ORF">NM208_g495</name>
</gene>
<proteinExistence type="predicted"/>
<protein>
    <submittedName>
        <fullName evidence="1">Uncharacterized protein</fullName>
    </submittedName>
</protein>
<keyword evidence="2" id="KW-1185">Reference proteome</keyword>
<sequence length="1311" mass="145719">MSAAAFFRNTPLAVCLRRLSGGHVFAHPEIIVEAIASPKNVCRRPSSKKTIDEEAQTSDTVQTSNGYQKPEDDQYLVTWDGDDDPANPMNFPAWAKVVFGFQIGLLTFIVTVASSIYTGGMAGVMETFDCGPAVAALGLTTFVAGYGVGPVVWGPLSEIPYVGRNLVYMPTLVIFAALQVPTALAENLGTFLSMRFLGGFIGSPVLAVGAGSVVDVFEPQHLPYVLGIWGSMAALGPMLGPLFGGFAYQNHGWRWSIWAILWMTGFTLAFVFCCLPESSADKLLRDKATRIRKQTGDERWKSQSEMKDLLSFKEIGRRLLADSPSVLLLSLYLAVLYGLEYLFFEAFPFVFSGIYGWTPGITGLGFFGVFFGIFLGLAFQMWFIRYRYGARWAREGHPPPLEQWLWTMLFGSVCVPISMFWFGWSADAQKHWIVPLIGSVPFGFALFVFFQGITTYLAMGYTKHAASVLAANDFLRCSFAAAFPIFTHAMYDNLGVGWASSVPGFISLALIPIPFIFYRYGARIRSWSKLLPLVSMGSGGSAPLALGGTGDYGRSEGDQAGNGRIIIQSKFKYTSLTTDPTAAPIRLLILEDGAPGDILRCHLYNADLNDMPEYEAVSYSWNRDVLRNRLSVMISMLVPGLDWQEHSVEVASGSASRLLVCDGRVLMIQSNLYDFLVRLRAQRRGCALWIDAICINQDDTDEQARVEKLSQILRMGRIYEAARRVLVWLGESGSYSSTLPSFLKALPAFDRTEYEHFRTQNRLTAQPQSAVSRSVVDIIIKTFDVRDSLWRVLWNLYQRNDFVQQLVQLADREYFQRMWTVQELFFARELIFFAGSVELSWESVIQAQQIVSAFYMVPDLTQGPLRHRGLFALPHVVAAREDSKRTGLSPWSLDDVLFLLRDHVATQPEDKVLSILGMLDKSTTEAVTDGVMAQRAQNTDLPSWVPDFRQPLRPKPFWYFGCEEFAAVTGPDWGEAETEAEDSNEDGNDDDDDNSSGDDGSEDEEDNAGSVGSSTNSGDSRGASGPTFSVKAGPDWTLTLRLATFDTIIQVGESQTEFEKMQASAMQGHIFDLLNKLGQRYEPTGELTLDALLRTLTGDVLGFEPGAVAAYRRFEFNIWLQETFGKVEARMPGTTATYDFLTRLYRRDTQRDTPVINGCDVDIEAVIDTFAATHDSIVYEMATLFDRPETERPWIPEIDEAAEMVEDPDMNKTILGVGDLTLDNAVDSTVRWLDMRMNGLQNAIDQVYRDRRIFRTRSGYLGSGPKNIRLGDAVCFVAGTQTPFVFRRVGAPPDPRPSAGAGRSGQGTGCR</sequence>
<evidence type="ECO:0000313" key="2">
    <source>
        <dbReference type="Proteomes" id="UP001148629"/>
    </source>
</evidence>
<evidence type="ECO:0000313" key="1">
    <source>
        <dbReference type="EMBL" id="KAJ3549449.1"/>
    </source>
</evidence>
<reference evidence="1" key="1">
    <citation type="submission" date="2022-08" db="EMBL/GenBank/DDBJ databases">
        <title>Genome Sequence of Fusarium decemcellulare.</title>
        <authorList>
            <person name="Buettner E."/>
        </authorList>
    </citation>
    <scope>NUCLEOTIDE SEQUENCE</scope>
    <source>
        <strain evidence="1">Babe19</strain>
    </source>
</reference>
<dbReference type="Proteomes" id="UP001148629">
    <property type="component" value="Unassembled WGS sequence"/>
</dbReference>
<organism evidence="1 2">
    <name type="scientific">Fusarium decemcellulare</name>
    <dbReference type="NCBI Taxonomy" id="57161"/>
    <lineage>
        <taxon>Eukaryota</taxon>
        <taxon>Fungi</taxon>
        <taxon>Dikarya</taxon>
        <taxon>Ascomycota</taxon>
        <taxon>Pezizomycotina</taxon>
        <taxon>Sordariomycetes</taxon>
        <taxon>Hypocreomycetidae</taxon>
        <taxon>Hypocreales</taxon>
        <taxon>Nectriaceae</taxon>
        <taxon>Fusarium</taxon>
        <taxon>Fusarium decemcellulare species complex</taxon>
    </lineage>
</organism>
<accession>A0ACC1SZE4</accession>
<comment type="caution">
    <text evidence="1">The sequence shown here is derived from an EMBL/GenBank/DDBJ whole genome shotgun (WGS) entry which is preliminary data.</text>
</comment>
<dbReference type="EMBL" id="JANRMS010000022">
    <property type="protein sequence ID" value="KAJ3549449.1"/>
    <property type="molecule type" value="Genomic_DNA"/>
</dbReference>
<name>A0ACC1SZE4_9HYPO</name>